<proteinExistence type="predicted"/>
<keyword evidence="2" id="KW-1185">Reference proteome</keyword>
<evidence type="ECO:0000313" key="2">
    <source>
        <dbReference type="Proteomes" id="UP001321473"/>
    </source>
</evidence>
<evidence type="ECO:0000313" key="1">
    <source>
        <dbReference type="EMBL" id="KAK8756357.1"/>
    </source>
</evidence>
<dbReference type="EMBL" id="JARKHS020036300">
    <property type="protein sequence ID" value="KAK8756357.1"/>
    <property type="molecule type" value="Genomic_DNA"/>
</dbReference>
<comment type="caution">
    <text evidence="1">The sequence shown here is derived from an EMBL/GenBank/DDBJ whole genome shotgun (WGS) entry which is preliminary data.</text>
</comment>
<reference evidence="1 2" key="1">
    <citation type="journal article" date="2023" name="Arcadia Sci">
        <title>De novo assembly of a long-read Amblyomma americanum tick genome.</title>
        <authorList>
            <person name="Chou S."/>
            <person name="Poskanzer K.E."/>
            <person name="Rollins M."/>
            <person name="Thuy-Boun P.S."/>
        </authorList>
    </citation>
    <scope>NUCLEOTIDE SEQUENCE [LARGE SCALE GENOMIC DNA]</scope>
    <source>
        <strain evidence="1">F_SG_1</strain>
        <tissue evidence="1">Salivary glands</tissue>
    </source>
</reference>
<dbReference type="AlphaFoldDB" id="A0AAQ4D1L7"/>
<protein>
    <submittedName>
        <fullName evidence="1">Uncharacterized protein</fullName>
    </submittedName>
</protein>
<sequence length="295" mass="32021">MRPTGDHSLNFMASTSCPRKLVPVNSKLNASEACLEFCPNHTVKEVNDESLCAYEVTTPGRFSSTWVLRSGHCVNGTCLEPGEVTRQNAVNLSCLAPPREVFEQQLLVPNCTYKCYKAGETRTATDGTPCVLKRKWIADLLTGYKAPTEAGICHNGSCVQATLDEELPPAGGNFRAHLPFNSSLHAGLIQKRGLGKELCPADSVAEYYESWLVLADGIGRIIPSTTSSSSLRREPSQDIRPVVVLPSNLLHVLKVIKRITAPSTSLVPSPANVVTAGSTARRLSNVCRKRIASYR</sequence>
<accession>A0AAQ4D1L7</accession>
<organism evidence="1 2">
    <name type="scientific">Amblyomma americanum</name>
    <name type="common">Lone star tick</name>
    <dbReference type="NCBI Taxonomy" id="6943"/>
    <lineage>
        <taxon>Eukaryota</taxon>
        <taxon>Metazoa</taxon>
        <taxon>Ecdysozoa</taxon>
        <taxon>Arthropoda</taxon>
        <taxon>Chelicerata</taxon>
        <taxon>Arachnida</taxon>
        <taxon>Acari</taxon>
        <taxon>Parasitiformes</taxon>
        <taxon>Ixodida</taxon>
        <taxon>Ixodoidea</taxon>
        <taxon>Ixodidae</taxon>
        <taxon>Amblyomminae</taxon>
        <taxon>Amblyomma</taxon>
    </lineage>
</organism>
<name>A0AAQ4D1L7_AMBAM</name>
<gene>
    <name evidence="1" type="ORF">V5799_000941</name>
</gene>
<dbReference type="PROSITE" id="PS51257">
    <property type="entry name" value="PROKAR_LIPOPROTEIN"/>
    <property type="match status" value="1"/>
</dbReference>
<dbReference type="Gene3D" id="2.30.130.100">
    <property type="match status" value="1"/>
</dbReference>
<dbReference type="Proteomes" id="UP001321473">
    <property type="component" value="Unassembled WGS sequence"/>
</dbReference>